<evidence type="ECO:0000256" key="3">
    <source>
        <dbReference type="ARBA" id="ARBA00022576"/>
    </source>
</evidence>
<dbReference type="InterPro" id="IPR015422">
    <property type="entry name" value="PyrdxlP-dep_Trfase_small"/>
</dbReference>
<comment type="cofactor">
    <cofactor evidence="1">
        <name>pyridoxal 5'-phosphate</name>
        <dbReference type="ChEBI" id="CHEBI:597326"/>
    </cofactor>
</comment>
<dbReference type="EMBL" id="OZ037950">
    <property type="protein sequence ID" value="CAL1712129.1"/>
    <property type="molecule type" value="Genomic_DNA"/>
</dbReference>
<accession>A0ABP1DY00</accession>
<evidence type="ECO:0000256" key="2">
    <source>
        <dbReference type="ARBA" id="ARBA00007441"/>
    </source>
</evidence>
<keyword evidence="3" id="KW-0032">Aminotransferase</keyword>
<sequence>MSGLRFRLSGAIERTNRPPIPQAYSWAEHYKPTPTRPLLDMSQGVPGVPPPKIFLDALGTASSSPSSCGYVPNAGELALRQAIAEEMRIPYGEDIDVTAGDIAITAGCNMAFVATIMTIAEAGDEVILPVPWYFNHEMTLTMLGVKVVPLPTDPDNGFLPSLEQCAKLVTPKTKAIVLVTPNNPVCYFYSALKSIEVSFSQLQTGAIYPASHIAMFAGLARSRNLALILDETYRDFLSTESLPPHKLFAPPASRGPFDPSSHHALPTDWCWRETIIHLFSFSKSYCIPGHRLGLICASPDIMPSLNKALDNVQICAPRPPQIALAPLLPALRPFVQSNNEALKHRHTLFKSLLPPKWHIGAQGGYYAFVKHPFIGIGATKVARRLAEEMGVLCLPAGFFGPGQSENVGPDERDVEDRWIRFSVANVSDDKVRHVCQRLGESEMAFGWETE</sequence>
<dbReference type="InterPro" id="IPR050596">
    <property type="entry name" value="AspAT/PAT-like"/>
</dbReference>
<evidence type="ECO:0000256" key="1">
    <source>
        <dbReference type="ARBA" id="ARBA00001933"/>
    </source>
</evidence>
<keyword evidence="4" id="KW-0808">Transferase</keyword>
<dbReference type="CDD" id="cd00609">
    <property type="entry name" value="AAT_like"/>
    <property type="match status" value="1"/>
</dbReference>
<gene>
    <name evidence="7" type="ORF">GFSPODELE1_LOCUS8682</name>
</gene>
<comment type="similarity">
    <text evidence="2">Belongs to the class-I pyridoxal-phosphate-dependent aminotransferase family.</text>
</comment>
<dbReference type="InterPro" id="IPR015424">
    <property type="entry name" value="PyrdxlP-dep_Trfase"/>
</dbReference>
<organism evidence="7 8">
    <name type="scientific">Somion occarium</name>
    <dbReference type="NCBI Taxonomy" id="3059160"/>
    <lineage>
        <taxon>Eukaryota</taxon>
        <taxon>Fungi</taxon>
        <taxon>Dikarya</taxon>
        <taxon>Basidiomycota</taxon>
        <taxon>Agaricomycotina</taxon>
        <taxon>Agaricomycetes</taxon>
        <taxon>Polyporales</taxon>
        <taxon>Cerrenaceae</taxon>
        <taxon>Somion</taxon>
    </lineage>
</organism>
<evidence type="ECO:0000256" key="5">
    <source>
        <dbReference type="ARBA" id="ARBA00022898"/>
    </source>
</evidence>
<feature type="domain" description="Aminotransferase class I/classII large" evidence="6">
    <location>
        <begin position="204"/>
        <end position="438"/>
    </location>
</feature>
<protein>
    <recommendedName>
        <fullName evidence="6">Aminotransferase class I/classII large domain-containing protein</fullName>
    </recommendedName>
</protein>
<dbReference type="PANTHER" id="PTHR46383:SF1">
    <property type="entry name" value="ASPARTATE AMINOTRANSFERASE"/>
    <property type="match status" value="1"/>
</dbReference>
<reference evidence="8" key="1">
    <citation type="submission" date="2024-04" db="EMBL/GenBank/DDBJ databases">
        <authorList>
            <person name="Shaw F."/>
            <person name="Minotto A."/>
        </authorList>
    </citation>
    <scope>NUCLEOTIDE SEQUENCE [LARGE SCALE GENOMIC DNA]</scope>
</reference>
<dbReference type="SUPFAM" id="SSF53383">
    <property type="entry name" value="PLP-dependent transferases"/>
    <property type="match status" value="1"/>
</dbReference>
<dbReference type="Proteomes" id="UP001497453">
    <property type="component" value="Chromosome 7"/>
</dbReference>
<dbReference type="PANTHER" id="PTHR46383">
    <property type="entry name" value="ASPARTATE AMINOTRANSFERASE"/>
    <property type="match status" value="1"/>
</dbReference>
<proteinExistence type="inferred from homology"/>
<dbReference type="InterPro" id="IPR015421">
    <property type="entry name" value="PyrdxlP-dep_Trfase_major"/>
</dbReference>
<name>A0ABP1DY00_9APHY</name>
<evidence type="ECO:0000256" key="4">
    <source>
        <dbReference type="ARBA" id="ARBA00022679"/>
    </source>
</evidence>
<dbReference type="InterPro" id="IPR004839">
    <property type="entry name" value="Aminotransferase_I/II_large"/>
</dbReference>
<evidence type="ECO:0000259" key="6">
    <source>
        <dbReference type="Pfam" id="PF00155"/>
    </source>
</evidence>
<keyword evidence="5" id="KW-0663">Pyridoxal phosphate</keyword>
<dbReference type="Pfam" id="PF00155">
    <property type="entry name" value="Aminotran_1_2"/>
    <property type="match status" value="2"/>
</dbReference>
<dbReference type="Gene3D" id="3.40.640.10">
    <property type="entry name" value="Type I PLP-dependent aspartate aminotransferase-like (Major domain)"/>
    <property type="match status" value="2"/>
</dbReference>
<feature type="domain" description="Aminotransferase class I/classII large" evidence="6">
    <location>
        <begin position="39"/>
        <end position="184"/>
    </location>
</feature>
<evidence type="ECO:0000313" key="7">
    <source>
        <dbReference type="EMBL" id="CAL1712129.1"/>
    </source>
</evidence>
<dbReference type="Gene3D" id="3.90.1150.10">
    <property type="entry name" value="Aspartate Aminotransferase, domain 1"/>
    <property type="match status" value="1"/>
</dbReference>
<keyword evidence="8" id="KW-1185">Reference proteome</keyword>
<evidence type="ECO:0000313" key="8">
    <source>
        <dbReference type="Proteomes" id="UP001497453"/>
    </source>
</evidence>